<dbReference type="Gene3D" id="2.60.120.260">
    <property type="entry name" value="Galactose-binding domain-like"/>
    <property type="match status" value="2"/>
</dbReference>
<dbReference type="SUPFAM" id="SSF49265">
    <property type="entry name" value="Fibronectin type III"/>
    <property type="match status" value="1"/>
</dbReference>
<dbReference type="PROSITE" id="PS51820">
    <property type="entry name" value="PA14"/>
    <property type="match status" value="1"/>
</dbReference>
<dbReference type="InterPro" id="IPR000421">
    <property type="entry name" value="FA58C"/>
</dbReference>
<feature type="domain" description="F5/8 type C" evidence="2">
    <location>
        <begin position="33"/>
        <end position="189"/>
    </location>
</feature>
<dbReference type="PROSITE" id="PS50853">
    <property type="entry name" value="FN3"/>
    <property type="match status" value="1"/>
</dbReference>
<evidence type="ECO:0000313" key="6">
    <source>
        <dbReference type="Proteomes" id="UP000678895"/>
    </source>
</evidence>
<dbReference type="PANTHER" id="PTHR45867:SF3">
    <property type="entry name" value="ACID PHOSPHATASE TYPE 7"/>
    <property type="match status" value="1"/>
</dbReference>
<dbReference type="Pfam" id="PF00754">
    <property type="entry name" value="F5_F8_type_C"/>
    <property type="match status" value="1"/>
</dbReference>
<dbReference type="Pfam" id="PF16656">
    <property type="entry name" value="Pur_ac_phosph_N"/>
    <property type="match status" value="1"/>
</dbReference>
<gene>
    <name evidence="5" type="ORF">J41TS4_07290</name>
</gene>
<comment type="caution">
    <text evidence="5">The sequence shown here is derived from an EMBL/GenBank/DDBJ whole genome shotgun (WGS) entry which is preliminary data.</text>
</comment>
<dbReference type="SUPFAM" id="SSF49373">
    <property type="entry name" value="Invasin/intimin cell-adhesion fragments"/>
    <property type="match status" value="1"/>
</dbReference>
<dbReference type="SUPFAM" id="SSF49785">
    <property type="entry name" value="Galactose-binding domain-like"/>
    <property type="match status" value="2"/>
</dbReference>
<dbReference type="SMART" id="SM00060">
    <property type="entry name" value="FN3"/>
    <property type="match status" value="2"/>
</dbReference>
<dbReference type="SUPFAM" id="SSF56300">
    <property type="entry name" value="Metallo-dependent phosphatases"/>
    <property type="match status" value="1"/>
</dbReference>
<dbReference type="SUPFAM" id="SSF56988">
    <property type="entry name" value="Anthrax protective antigen"/>
    <property type="match status" value="1"/>
</dbReference>
<sequence>MKSRIALTSRVLAVIILITSLFSTGYVPVQPAVAQPGDVNVFAGAAAAATANGEISQSYSAANAIDGEAADKKWSYEGDAQLPERSNPYWLEVDAGSEATVHKFVLYHAGAAGEPEQYNTRDFTIEASSDELHWSHVVTVTDNTYGVTEHELDAPVTARYFKLNITNPGEINGNGHYQASIYEFEAYGTFGNTSADAIPVTGISLDKSRLELEVGESESLRATIAPSNADEPGYSWSTADPSVAEVSVDGLVKAISPGTTELTVITEDGGHSASAEVVVTMPKTVMTLAAGQLIAHNSEWTYLDNGSNQGAAWTAVNFDDSQWKSAPGSFGYASSGKEQPNTAVDYGSDSNNRYITTYFRKELQIANADDIKQLSAVLIRDDGAVVYLNGQEVYRTNLPQGAITYTTLAPDAVGDEREELYFDIDPSLLLDGKNVIAVEVHQQRGSSSDLYFSMELNSSDIPPPVIAKNQGLLGQYYTNTGTPFNFGEHKSTIIDPQIHFTNLDPILQTWVGQQDNANISWTGQITVPETNDYTFYMIGDNGFRLWIDNRLVIDHWENDWDVEQISQPVNLQSGVKYSFKVDYFEDFGGSNLYLRWSTPTMVKEIVPATAFYLPEDYTGPIAGSLAANGQTVSLQLMEELDVLPSGLKDHLTAKVGDQELKVEEAALANDPSMLQLKLESTVKPKEIVTIAYDGQAALKFNSGKSISEFTFSPVNQSEAVDYSPKDIVMSLYGDAKTARSFAWYTSYEAPDHAPGNILDSIVEVVPADQSFNSTAVLRFTGAPEDTLVLKNLNLGSTTGTYISHKAIASGLVPGTAYKYRVGSDGNWSTDGHFTTEGEHETEFEFLYMTDSQGANTEDYRVWAESLRNALDDYPDARFLVMPGDLVDAGANESQWSDYFGQPQDMLMNLPVMATIGNHEGPNNNNFFYHFNLPDDSYTDPKPRGTVYSFDYGPAHIMVLNTGDIPWDDAQTNSFNKQMEWLRKEVAQTDKKWKIVAFHKAIYSVGNHANDTDIKELRQKLYPVLDELGIDMVLQGHDHVFMRSYQMYNNQPVANVTTDTNGQVMNPDGTLYMINNSPGRKYYGINANADKSFAAVYQQPYKPIYSGVQITEDSLTIHTYISGEDDPFDSYTIVQNSAKPNPVEELSIDKTDTGGAVLAWTQPADHSADDLIRGFRVYETSGRLGPNWSVYVPVVAGQTDYQVEIEKLDFSVTYEFAVRAVDKRDNSEVRTAVLQGGAPSAPTHPVVDDARNTFGWKLVPGYAELSDYEYSVDEGITWRTVTSNPQPVGDHDYPAGTVLVRVKGNAAAGTEAGLPLASDLPFTVNGFRDTFALTGTVKREDQLQVDVEIEQLENYTGPVYVVFELLNGNEPILINAIPLNNGKLNVSQYFNVSGNKYSVKVFVFDEFDNSLEVPFQLARPVVLQ</sequence>
<evidence type="ECO:0000259" key="3">
    <source>
        <dbReference type="PROSITE" id="PS50853"/>
    </source>
</evidence>
<evidence type="ECO:0000259" key="4">
    <source>
        <dbReference type="PROSITE" id="PS51820"/>
    </source>
</evidence>
<dbReference type="InterPro" id="IPR008979">
    <property type="entry name" value="Galactose-bd-like_sf"/>
</dbReference>
<dbReference type="GO" id="GO:0046872">
    <property type="term" value="F:metal ion binding"/>
    <property type="evidence" value="ECO:0007669"/>
    <property type="project" value="InterPro"/>
</dbReference>
<dbReference type="SMART" id="SM00758">
    <property type="entry name" value="PA14"/>
    <property type="match status" value="1"/>
</dbReference>
<dbReference type="InterPro" id="IPR004843">
    <property type="entry name" value="Calcineurin-like_PHP"/>
</dbReference>
<dbReference type="GO" id="GO:0003993">
    <property type="term" value="F:acid phosphatase activity"/>
    <property type="evidence" value="ECO:0007669"/>
    <property type="project" value="InterPro"/>
</dbReference>
<evidence type="ECO:0000313" key="5">
    <source>
        <dbReference type="EMBL" id="GIO40971.1"/>
    </source>
</evidence>
<reference evidence="5" key="1">
    <citation type="submission" date="2021-03" db="EMBL/GenBank/DDBJ databases">
        <title>Antimicrobial resistance genes in bacteria isolated from Japanese honey, and their potential for conferring macrolide and lincosamide resistance in the American foulbrood pathogen Paenibacillus larvae.</title>
        <authorList>
            <person name="Okamoto M."/>
            <person name="Kumagai M."/>
            <person name="Kanamori H."/>
            <person name="Takamatsu D."/>
        </authorList>
    </citation>
    <scope>NUCLEOTIDE SEQUENCE</scope>
    <source>
        <strain evidence="5">J41TS4</strain>
    </source>
</reference>
<organism evidence="5 6">
    <name type="scientific">Paenibacillus apis</name>
    <dbReference type="NCBI Taxonomy" id="1792174"/>
    <lineage>
        <taxon>Bacteria</taxon>
        <taxon>Bacillati</taxon>
        <taxon>Bacillota</taxon>
        <taxon>Bacilli</taxon>
        <taxon>Bacillales</taxon>
        <taxon>Paenibacillaceae</taxon>
        <taxon>Paenibacillus</taxon>
    </lineage>
</organism>
<dbReference type="Gene3D" id="3.60.21.10">
    <property type="match status" value="1"/>
</dbReference>
<proteinExistence type="predicted"/>
<dbReference type="Gene3D" id="2.60.40.10">
    <property type="entry name" value="Immunoglobulins"/>
    <property type="match status" value="1"/>
</dbReference>
<accession>A0A919XX84</accession>
<dbReference type="CDD" id="cd00063">
    <property type="entry name" value="FN3"/>
    <property type="match status" value="1"/>
</dbReference>
<protein>
    <submittedName>
        <fullName evidence="5">Uncharacterized protein</fullName>
    </submittedName>
</protein>
<dbReference type="InterPro" id="IPR008964">
    <property type="entry name" value="Invasin/intimin_cell_adhesion"/>
</dbReference>
<dbReference type="SUPFAM" id="SSF49363">
    <property type="entry name" value="Purple acid phosphatase, N-terminal domain"/>
    <property type="match status" value="1"/>
</dbReference>
<keyword evidence="1" id="KW-0732">Signal</keyword>
<feature type="domain" description="Fibronectin type-III" evidence="3">
    <location>
        <begin position="1141"/>
        <end position="1240"/>
    </location>
</feature>
<dbReference type="Gene3D" id="2.60.40.380">
    <property type="entry name" value="Purple acid phosphatase-like, N-terminal"/>
    <property type="match status" value="1"/>
</dbReference>
<dbReference type="PANTHER" id="PTHR45867">
    <property type="entry name" value="PURPLE ACID PHOSPHATASE"/>
    <property type="match status" value="1"/>
</dbReference>
<dbReference type="Pfam" id="PF00149">
    <property type="entry name" value="Metallophos"/>
    <property type="match status" value="1"/>
</dbReference>
<dbReference type="InterPro" id="IPR015914">
    <property type="entry name" value="PAPs_N"/>
</dbReference>
<dbReference type="InterPro" id="IPR037524">
    <property type="entry name" value="PA14/GLEYA"/>
</dbReference>
<dbReference type="Pfam" id="PF02368">
    <property type="entry name" value="Big_2"/>
    <property type="match status" value="1"/>
</dbReference>
<dbReference type="InterPro" id="IPR003343">
    <property type="entry name" value="Big_2"/>
</dbReference>
<dbReference type="Gene3D" id="3.90.182.10">
    <property type="entry name" value="Toxin - Anthrax Protective Antigen,domain 1"/>
    <property type="match status" value="1"/>
</dbReference>
<dbReference type="EMBL" id="BORS01000002">
    <property type="protein sequence ID" value="GIO40971.1"/>
    <property type="molecule type" value="Genomic_DNA"/>
</dbReference>
<dbReference type="InterPro" id="IPR011658">
    <property type="entry name" value="PA14_dom"/>
</dbReference>
<name>A0A919XX84_9BACL</name>
<evidence type="ECO:0000256" key="1">
    <source>
        <dbReference type="ARBA" id="ARBA00022729"/>
    </source>
</evidence>
<dbReference type="InterPro" id="IPR008963">
    <property type="entry name" value="Purple_acid_Pase-like_N"/>
</dbReference>
<dbReference type="InterPro" id="IPR003961">
    <property type="entry name" value="FN3_dom"/>
</dbReference>
<dbReference type="InterPro" id="IPR013783">
    <property type="entry name" value="Ig-like_fold"/>
</dbReference>
<feature type="domain" description="PA14" evidence="4">
    <location>
        <begin position="467"/>
        <end position="610"/>
    </location>
</feature>
<dbReference type="Gene3D" id="2.60.40.1080">
    <property type="match status" value="1"/>
</dbReference>
<dbReference type="PROSITE" id="PS50022">
    <property type="entry name" value="FA58C_3"/>
    <property type="match status" value="1"/>
</dbReference>
<dbReference type="SMART" id="SM00635">
    <property type="entry name" value="BID_2"/>
    <property type="match status" value="1"/>
</dbReference>
<dbReference type="RefSeq" id="WP_301624947.1">
    <property type="nucleotide sequence ID" value="NZ_BORS01000002.1"/>
</dbReference>
<dbReference type="InterPro" id="IPR036116">
    <property type="entry name" value="FN3_sf"/>
</dbReference>
<dbReference type="InterPro" id="IPR029052">
    <property type="entry name" value="Metallo-depent_PP-like"/>
</dbReference>
<keyword evidence="6" id="KW-1185">Reference proteome</keyword>
<dbReference type="Proteomes" id="UP000678895">
    <property type="component" value="Unassembled WGS sequence"/>
</dbReference>
<evidence type="ECO:0000259" key="2">
    <source>
        <dbReference type="PROSITE" id="PS50022"/>
    </source>
</evidence>
<dbReference type="Pfam" id="PF07691">
    <property type="entry name" value="PA14"/>
    <property type="match status" value="1"/>
</dbReference>